<dbReference type="Pfam" id="PF02719">
    <property type="entry name" value="Polysacc_synt_2"/>
    <property type="match status" value="1"/>
</dbReference>
<comment type="caution">
    <text evidence="2">The sequence shown here is derived from an EMBL/GenBank/DDBJ whole genome shotgun (WGS) entry which is preliminary data.</text>
</comment>
<dbReference type="Gene3D" id="3.40.50.720">
    <property type="entry name" value="NAD(P)-binding Rossmann-like Domain"/>
    <property type="match status" value="1"/>
</dbReference>
<name>A0A831LIB5_9BACT</name>
<proteinExistence type="predicted"/>
<dbReference type="Proteomes" id="UP000886047">
    <property type="component" value="Unassembled WGS sequence"/>
</dbReference>
<feature type="domain" description="Polysaccharide biosynthesis protein CapD-like" evidence="1">
    <location>
        <begin position="7"/>
        <end position="50"/>
    </location>
</feature>
<dbReference type="AlphaFoldDB" id="A0A831LIB5"/>
<organism evidence="2">
    <name type="scientific">Mariniphaga anaerophila</name>
    <dbReference type="NCBI Taxonomy" id="1484053"/>
    <lineage>
        <taxon>Bacteria</taxon>
        <taxon>Pseudomonadati</taxon>
        <taxon>Bacteroidota</taxon>
        <taxon>Bacteroidia</taxon>
        <taxon>Marinilabiliales</taxon>
        <taxon>Prolixibacteraceae</taxon>
        <taxon>Mariniphaga</taxon>
    </lineage>
</organism>
<accession>A0A831LIB5</accession>
<gene>
    <name evidence="2" type="ORF">ENN90_00340</name>
</gene>
<dbReference type="InterPro" id="IPR036291">
    <property type="entry name" value="NAD(P)-bd_dom_sf"/>
</dbReference>
<dbReference type="InterPro" id="IPR003869">
    <property type="entry name" value="Polysac_CapD-like"/>
</dbReference>
<dbReference type="SUPFAM" id="SSF51735">
    <property type="entry name" value="NAD(P)-binding Rossmann-fold domains"/>
    <property type="match status" value="1"/>
</dbReference>
<evidence type="ECO:0000313" key="2">
    <source>
        <dbReference type="EMBL" id="HDR50055.1"/>
    </source>
</evidence>
<reference evidence="2" key="1">
    <citation type="journal article" date="2020" name="mSystems">
        <title>Genome- and Community-Level Interaction Insights into Carbon Utilization and Element Cycling Functions of Hydrothermarchaeota in Hydrothermal Sediment.</title>
        <authorList>
            <person name="Zhou Z."/>
            <person name="Liu Y."/>
            <person name="Xu W."/>
            <person name="Pan J."/>
            <person name="Luo Z.H."/>
            <person name="Li M."/>
        </authorList>
    </citation>
    <scope>NUCLEOTIDE SEQUENCE [LARGE SCALE GENOMIC DNA]</scope>
    <source>
        <strain evidence="2">SpSt-1217</strain>
    </source>
</reference>
<sequence>MIFLLLLALGAAGSIGSEIVRQLISFKVKHVILVDKAESDLFHIINELNSIDKK</sequence>
<dbReference type="EMBL" id="DSDK01000016">
    <property type="protein sequence ID" value="HDR50055.1"/>
    <property type="molecule type" value="Genomic_DNA"/>
</dbReference>
<evidence type="ECO:0000259" key="1">
    <source>
        <dbReference type="Pfam" id="PF02719"/>
    </source>
</evidence>
<protein>
    <recommendedName>
        <fullName evidence="1">Polysaccharide biosynthesis protein CapD-like domain-containing protein</fullName>
    </recommendedName>
</protein>